<feature type="compositionally biased region" description="Basic and acidic residues" evidence="4">
    <location>
        <begin position="541"/>
        <end position="553"/>
    </location>
</feature>
<evidence type="ECO:0000256" key="4">
    <source>
        <dbReference type="SAM" id="MobiDB-lite"/>
    </source>
</evidence>
<dbReference type="Proteomes" id="UP001221413">
    <property type="component" value="Unassembled WGS sequence"/>
</dbReference>
<dbReference type="GO" id="GO:0003677">
    <property type="term" value="F:DNA binding"/>
    <property type="evidence" value="ECO:0007669"/>
    <property type="project" value="TreeGrafter"/>
</dbReference>
<feature type="compositionally biased region" description="Polar residues" evidence="4">
    <location>
        <begin position="303"/>
        <end position="334"/>
    </location>
</feature>
<evidence type="ECO:0000313" key="7">
    <source>
        <dbReference type="EMBL" id="KAJ6263763.1"/>
    </source>
</evidence>
<feature type="compositionally biased region" description="Acidic residues" evidence="4">
    <location>
        <begin position="239"/>
        <end position="295"/>
    </location>
</feature>
<evidence type="ECO:0000313" key="8">
    <source>
        <dbReference type="Proteomes" id="UP001221413"/>
    </source>
</evidence>
<dbReference type="EMBL" id="JAQGDS010000002">
    <property type="protein sequence ID" value="KAJ6263763.1"/>
    <property type="molecule type" value="Genomic_DNA"/>
</dbReference>
<dbReference type="InterPro" id="IPR029188">
    <property type="entry name" value="Rrp14_N"/>
</dbReference>
<feature type="region of interest" description="Disordered" evidence="4">
    <location>
        <begin position="444"/>
        <end position="610"/>
    </location>
</feature>
<evidence type="ECO:0000259" key="5">
    <source>
        <dbReference type="Pfam" id="PF04935"/>
    </source>
</evidence>
<feature type="compositionally biased region" description="Basic and acidic residues" evidence="4">
    <location>
        <begin position="352"/>
        <end position="393"/>
    </location>
</feature>
<feature type="region of interest" description="Disordered" evidence="4">
    <location>
        <begin position="83"/>
        <end position="432"/>
    </location>
</feature>
<keyword evidence="3" id="KW-0539">Nucleus</keyword>
<dbReference type="InterPro" id="IPR029190">
    <property type="entry name" value="Rrp14/SURF6_C"/>
</dbReference>
<feature type="compositionally biased region" description="Basic and acidic residues" evidence="4">
    <location>
        <begin position="451"/>
        <end position="460"/>
    </location>
</feature>
<dbReference type="Pfam" id="PF04935">
    <property type="entry name" value="SURF6"/>
    <property type="match status" value="1"/>
</dbReference>
<dbReference type="GO" id="GO:0042274">
    <property type="term" value="P:ribosomal small subunit biogenesis"/>
    <property type="evidence" value="ECO:0007669"/>
    <property type="project" value="TreeGrafter"/>
</dbReference>
<dbReference type="PANTHER" id="PTHR14369">
    <property type="entry name" value="SURFEIT LOCUS PROTEIN 6"/>
    <property type="match status" value="1"/>
</dbReference>
<comment type="similarity">
    <text evidence="2">Belongs to the SURF6 family.</text>
</comment>
<keyword evidence="8" id="KW-1185">Reference proteome</keyword>
<evidence type="ECO:0000259" key="6">
    <source>
        <dbReference type="Pfam" id="PF15459"/>
    </source>
</evidence>
<feature type="domain" description="Ribosomal RNA-processing protein 14/surfeit locus protein 6 C-terminal" evidence="5">
    <location>
        <begin position="380"/>
        <end position="576"/>
    </location>
</feature>
<reference evidence="7" key="1">
    <citation type="submission" date="2023-01" db="EMBL/GenBank/DDBJ databases">
        <title>The chitinases involved in constricting ring structure development in the nematode-trapping fungus Drechslerella dactyloides.</title>
        <authorList>
            <person name="Wang R."/>
            <person name="Zhang L."/>
            <person name="Tang P."/>
            <person name="Li S."/>
            <person name="Liang L."/>
        </authorList>
    </citation>
    <scope>NUCLEOTIDE SEQUENCE</scope>
    <source>
        <strain evidence="7">YMF1.00031</strain>
    </source>
</reference>
<comment type="subcellular location">
    <subcellularLocation>
        <location evidence="1">Nucleus</location>
    </subcellularLocation>
</comment>
<evidence type="ECO:0000256" key="1">
    <source>
        <dbReference type="ARBA" id="ARBA00004123"/>
    </source>
</evidence>
<sequence length="610" mass="67624">MSRSPTRRHIATASTPAGQPSLFLTGSNNIEIAVSLSLFTTHDRTVATYIAVKVAVDRLRSHAKAFDGLLNLIPAKLYFSQDNSDQWKKRKQTREESQAAKRAKLDPDQPVTVKEVEEERVRQRSEREEKRRKLNEDGVPYETKSQMKARRKEEKRRERRDRKQGEGGESPKKSRPEGKGRQEVEQNGDVVEMVSPSKEQHHPAKRKDVKVNGDRIQVNGTQKTGKAIIHKTQPVLPTPDEDDEGGESDDGSDGMSEEEDSSSEDEQANEPVSEDDSDSEVDAEVGEEDSSDDGSEAGHADKSIQQIEGLTSTIDSNASPAPSNTTDASSTAQKSLAEKLKTSKDPAIQQQLKERLAKRIEELRQARKADGGEAPRTRTELMDQRRKRDELRKERKKQMRLQAKAEAAKAGATQNGEFIDGAPSSSSSVARKSDKAVAPANYTFGQVNFDDGDKLKDSLDGTKSSSKKRGPMDVLGALKHAEAKKARLSNMPEEKRADIQEKDRWSKALKMAAGEKLQDDEGLLKKSLKRQEKAKKKSKREWKERNAGVEKAKAMRQKKREANIAARKEQKKAGKSGKKARKVPSKKAKGRAGFEGTGFGGAGRKNKSKA</sequence>
<feature type="compositionally biased region" description="Basic and acidic residues" evidence="4">
    <location>
        <begin position="492"/>
        <end position="506"/>
    </location>
</feature>
<feature type="compositionally biased region" description="Basic residues" evidence="4">
    <location>
        <begin position="526"/>
        <end position="540"/>
    </location>
</feature>
<feature type="compositionally biased region" description="Basic and acidic residues" evidence="4">
    <location>
        <begin position="560"/>
        <end position="572"/>
    </location>
</feature>
<dbReference type="GO" id="GO:0003723">
    <property type="term" value="F:RNA binding"/>
    <property type="evidence" value="ECO:0007669"/>
    <property type="project" value="TreeGrafter"/>
</dbReference>
<protein>
    <recommendedName>
        <fullName evidence="9">SURF6-domain-containing protein</fullName>
    </recommendedName>
</protein>
<name>A0AAD6J3H2_DREDA</name>
<feature type="compositionally biased region" description="Basic residues" evidence="4">
    <location>
        <begin position="573"/>
        <end position="590"/>
    </location>
</feature>
<feature type="compositionally biased region" description="Basic and acidic residues" evidence="4">
    <location>
        <begin position="93"/>
        <end position="107"/>
    </location>
</feature>
<organism evidence="7 8">
    <name type="scientific">Drechslerella dactyloides</name>
    <name type="common">Nematode-trapping fungus</name>
    <name type="synonym">Arthrobotrys dactyloides</name>
    <dbReference type="NCBI Taxonomy" id="74499"/>
    <lineage>
        <taxon>Eukaryota</taxon>
        <taxon>Fungi</taxon>
        <taxon>Dikarya</taxon>
        <taxon>Ascomycota</taxon>
        <taxon>Pezizomycotina</taxon>
        <taxon>Orbiliomycetes</taxon>
        <taxon>Orbiliales</taxon>
        <taxon>Orbiliaceae</taxon>
        <taxon>Drechslerella</taxon>
    </lineage>
</organism>
<evidence type="ECO:0000256" key="3">
    <source>
        <dbReference type="ARBA" id="ARBA00023242"/>
    </source>
</evidence>
<dbReference type="PANTHER" id="PTHR14369:SF0">
    <property type="entry name" value="SURFEIT LOCUS PROTEIN 6"/>
    <property type="match status" value="1"/>
</dbReference>
<proteinExistence type="inferred from homology"/>
<dbReference type="GO" id="GO:0042273">
    <property type="term" value="P:ribosomal large subunit biogenesis"/>
    <property type="evidence" value="ECO:0007669"/>
    <property type="project" value="TreeGrafter"/>
</dbReference>
<dbReference type="AlphaFoldDB" id="A0AAD6J3H2"/>
<evidence type="ECO:0000256" key="2">
    <source>
        <dbReference type="ARBA" id="ARBA00005904"/>
    </source>
</evidence>
<feature type="domain" description="Ribosomal RNA-processing protein 14 N-terminal" evidence="6">
    <location>
        <begin position="58"/>
        <end position="108"/>
    </location>
</feature>
<feature type="compositionally biased region" description="Gly residues" evidence="4">
    <location>
        <begin position="593"/>
        <end position="603"/>
    </location>
</feature>
<comment type="caution">
    <text evidence="7">The sequence shown here is derived from an EMBL/GenBank/DDBJ whole genome shotgun (WGS) entry which is preliminary data.</text>
</comment>
<dbReference type="Pfam" id="PF15459">
    <property type="entry name" value="RRP14"/>
    <property type="match status" value="1"/>
</dbReference>
<gene>
    <name evidence="7" type="ORF">Dda_2334</name>
</gene>
<feature type="compositionally biased region" description="Basic and acidic residues" evidence="4">
    <location>
        <begin position="114"/>
        <end position="136"/>
    </location>
</feature>
<feature type="compositionally biased region" description="Basic and acidic residues" evidence="4">
    <location>
        <begin position="151"/>
        <end position="184"/>
    </location>
</feature>
<evidence type="ECO:0008006" key="9">
    <source>
        <dbReference type="Google" id="ProtNLM"/>
    </source>
</evidence>
<dbReference type="GO" id="GO:0005730">
    <property type="term" value="C:nucleolus"/>
    <property type="evidence" value="ECO:0007669"/>
    <property type="project" value="TreeGrafter"/>
</dbReference>
<accession>A0AAD6J3H2</accession>
<dbReference type="InterPro" id="IPR007019">
    <property type="entry name" value="SURF6"/>
</dbReference>